<accession>A0A8D5AIJ3</accession>
<dbReference type="Proteomes" id="UP000824988">
    <property type="component" value="Chromosome"/>
</dbReference>
<dbReference type="CDD" id="cd02440">
    <property type="entry name" value="AdoMet_MTases"/>
    <property type="match status" value="1"/>
</dbReference>
<dbReference type="SUPFAM" id="SSF53335">
    <property type="entry name" value="S-adenosyl-L-methionine-dependent methyltransferases"/>
    <property type="match status" value="1"/>
</dbReference>
<dbReference type="GO" id="GO:0006596">
    <property type="term" value="P:polyamine biosynthetic process"/>
    <property type="evidence" value="ECO:0007669"/>
    <property type="project" value="UniProtKB-UniRule"/>
</dbReference>
<dbReference type="InterPro" id="IPR029063">
    <property type="entry name" value="SAM-dependent_MTases_sf"/>
</dbReference>
<dbReference type="RefSeq" id="WP_082411461.1">
    <property type="nucleotide sequence ID" value="NZ_AP019782.1"/>
</dbReference>
<evidence type="ECO:0000256" key="2">
    <source>
        <dbReference type="ARBA" id="ARBA00022679"/>
    </source>
</evidence>
<dbReference type="InterPro" id="IPR030374">
    <property type="entry name" value="PABS"/>
</dbReference>
<evidence type="ECO:0000256" key="4">
    <source>
        <dbReference type="PROSITE-ProRule" id="PRU00354"/>
    </source>
</evidence>
<name>A0A8D5AIJ3_9GAMM</name>
<dbReference type="PANTHER" id="PTHR43317">
    <property type="entry name" value="THERMOSPERMINE SYNTHASE ACAULIS5"/>
    <property type="match status" value="1"/>
</dbReference>
<proteinExistence type="inferred from homology"/>
<reference evidence="6" key="1">
    <citation type="submission" date="2019-06" db="EMBL/GenBank/DDBJ databases">
        <title>Complete genome sequence of Methylogaea oryzae strain JCM16910.</title>
        <authorList>
            <person name="Asakawa S."/>
        </authorList>
    </citation>
    <scope>NUCLEOTIDE SEQUENCE</scope>
    <source>
        <strain evidence="6">E10</strain>
    </source>
</reference>
<dbReference type="GO" id="GO:0016740">
    <property type="term" value="F:transferase activity"/>
    <property type="evidence" value="ECO:0007669"/>
    <property type="project" value="UniProtKB-UniRule"/>
</dbReference>
<dbReference type="KEGG" id="moz:MoryE10_20170"/>
<sequence length="265" mass="29255">MARRSKEGVTVSAASVTPPGKVRPFVYDDGEEVSLRFDIRAVQSAMHKHLPFELVFSYTRLMMGFLLFRPEPRDILIIGLGGGSLSKYCYRHVPEARIVTVEINEDVIALRDQFGIPPDDERFTVVHADGAEYVADCYDSADVILLDGYDADGVPDALCSQFFFNRCAQALRDDGVLVSNADEAGGRLGVCEPRLRKAFGGKLMAVTSDSGFNQILFALKGEETPDWETLRQRAVQLEASQNLNFQAMALKLSAEAEANPAFRPI</sequence>
<evidence type="ECO:0000313" key="6">
    <source>
        <dbReference type="EMBL" id="BBL71411.1"/>
    </source>
</evidence>
<protein>
    <submittedName>
        <fullName evidence="6">Spermidine synthase</fullName>
    </submittedName>
</protein>
<feature type="active site" description="Proton acceptor" evidence="4">
    <location>
        <position position="147"/>
    </location>
</feature>
<keyword evidence="2 4" id="KW-0808">Transferase</keyword>
<dbReference type="Gene3D" id="3.40.50.150">
    <property type="entry name" value="Vaccinia Virus protein VP39"/>
    <property type="match status" value="1"/>
</dbReference>
<dbReference type="EMBL" id="AP019782">
    <property type="protein sequence ID" value="BBL71411.1"/>
    <property type="molecule type" value="Genomic_DNA"/>
</dbReference>
<dbReference type="PROSITE" id="PS51006">
    <property type="entry name" value="PABS_2"/>
    <property type="match status" value="1"/>
</dbReference>
<feature type="domain" description="PABS" evidence="5">
    <location>
        <begin position="1"/>
        <end position="250"/>
    </location>
</feature>
<keyword evidence="3 4" id="KW-0620">Polyamine biosynthesis</keyword>
<gene>
    <name evidence="6" type="ORF">MoryE10_20170</name>
</gene>
<dbReference type="Pfam" id="PF01564">
    <property type="entry name" value="Spermine_synth"/>
    <property type="match status" value="1"/>
</dbReference>
<comment type="similarity">
    <text evidence="1">Belongs to the spermidine/spermine synthase family.</text>
</comment>
<dbReference type="AlphaFoldDB" id="A0A8D5AIJ3"/>
<organism evidence="6 7">
    <name type="scientific">Methylogaea oryzae</name>
    <dbReference type="NCBI Taxonomy" id="1295382"/>
    <lineage>
        <taxon>Bacteria</taxon>
        <taxon>Pseudomonadati</taxon>
        <taxon>Pseudomonadota</taxon>
        <taxon>Gammaproteobacteria</taxon>
        <taxon>Methylococcales</taxon>
        <taxon>Methylococcaceae</taxon>
        <taxon>Methylogaea</taxon>
    </lineage>
</organism>
<evidence type="ECO:0000313" key="7">
    <source>
        <dbReference type="Proteomes" id="UP000824988"/>
    </source>
</evidence>
<evidence type="ECO:0000256" key="1">
    <source>
        <dbReference type="ARBA" id="ARBA00007867"/>
    </source>
</evidence>
<keyword evidence="7" id="KW-1185">Reference proteome</keyword>
<evidence type="ECO:0000256" key="3">
    <source>
        <dbReference type="ARBA" id="ARBA00023115"/>
    </source>
</evidence>
<evidence type="ECO:0000259" key="5">
    <source>
        <dbReference type="PROSITE" id="PS51006"/>
    </source>
</evidence>
<dbReference type="PANTHER" id="PTHR43317:SF1">
    <property type="entry name" value="THERMOSPERMINE SYNTHASE ACAULIS5"/>
    <property type="match status" value="1"/>
</dbReference>